<dbReference type="Gene3D" id="2.130.10.10">
    <property type="entry name" value="YVTN repeat-like/Quinoprotein amine dehydrogenase"/>
    <property type="match status" value="2"/>
</dbReference>
<keyword evidence="1" id="KW-0853">WD repeat</keyword>
<evidence type="ECO:0000313" key="6">
    <source>
        <dbReference type="Proteomes" id="UP000559027"/>
    </source>
</evidence>
<dbReference type="InterPro" id="IPR015943">
    <property type="entry name" value="WD40/YVTN_repeat-like_dom_sf"/>
</dbReference>
<dbReference type="EMBL" id="JAACJO010000003">
    <property type="protein sequence ID" value="KAF5361053.1"/>
    <property type="molecule type" value="Genomic_DNA"/>
</dbReference>
<dbReference type="AlphaFoldDB" id="A0A8H5G9W1"/>
<dbReference type="GO" id="GO:0045717">
    <property type="term" value="P:negative regulation of fatty acid biosynthetic process"/>
    <property type="evidence" value="ECO:0007669"/>
    <property type="project" value="TreeGrafter"/>
</dbReference>
<reference evidence="5 6" key="1">
    <citation type="journal article" date="2020" name="ISME J.">
        <title>Uncovering the hidden diversity of litter-decomposition mechanisms in mushroom-forming fungi.</title>
        <authorList>
            <person name="Floudas D."/>
            <person name="Bentzer J."/>
            <person name="Ahren D."/>
            <person name="Johansson T."/>
            <person name="Persson P."/>
            <person name="Tunlid A."/>
        </authorList>
    </citation>
    <scope>NUCLEOTIDE SEQUENCE [LARGE SCALE GENOMIC DNA]</scope>
    <source>
        <strain evidence="5 6">CBS 146.42</strain>
    </source>
</reference>
<dbReference type="OrthoDB" id="4869960at2759"/>
<feature type="compositionally biased region" description="Acidic residues" evidence="3">
    <location>
        <begin position="448"/>
        <end position="467"/>
    </location>
</feature>
<organism evidence="5 6">
    <name type="scientific">Leucocoprinus leucothites</name>
    <dbReference type="NCBI Taxonomy" id="201217"/>
    <lineage>
        <taxon>Eukaryota</taxon>
        <taxon>Fungi</taxon>
        <taxon>Dikarya</taxon>
        <taxon>Basidiomycota</taxon>
        <taxon>Agaricomycotina</taxon>
        <taxon>Agaricomycetes</taxon>
        <taxon>Agaricomycetidae</taxon>
        <taxon>Agaricales</taxon>
        <taxon>Agaricineae</taxon>
        <taxon>Agaricaceae</taxon>
        <taxon>Leucocoprinus</taxon>
    </lineage>
</organism>
<feature type="region of interest" description="Disordered" evidence="3">
    <location>
        <begin position="447"/>
        <end position="467"/>
    </location>
</feature>
<keyword evidence="4" id="KW-0732">Signal</keyword>
<dbReference type="InterPro" id="IPR045151">
    <property type="entry name" value="DCAF8"/>
</dbReference>
<dbReference type="PANTHER" id="PTHR15574:SF40">
    <property type="entry name" value="WD AND TETRATRICOPEPTIDE REPEATS PROTEIN 1"/>
    <property type="match status" value="1"/>
</dbReference>
<dbReference type="InterPro" id="IPR036322">
    <property type="entry name" value="WD40_repeat_dom_sf"/>
</dbReference>
<protein>
    <recommendedName>
        <fullName evidence="7">WD40 repeat-like protein</fullName>
    </recommendedName>
</protein>
<evidence type="ECO:0000256" key="3">
    <source>
        <dbReference type="SAM" id="MobiDB-lite"/>
    </source>
</evidence>
<dbReference type="GO" id="GO:0005737">
    <property type="term" value="C:cytoplasm"/>
    <property type="evidence" value="ECO:0007669"/>
    <property type="project" value="TreeGrafter"/>
</dbReference>
<dbReference type="SUPFAM" id="SSF50978">
    <property type="entry name" value="WD40 repeat-like"/>
    <property type="match status" value="1"/>
</dbReference>
<dbReference type="InterPro" id="IPR001680">
    <property type="entry name" value="WD40_rpt"/>
</dbReference>
<evidence type="ECO:0000256" key="1">
    <source>
        <dbReference type="ARBA" id="ARBA00022574"/>
    </source>
</evidence>
<feature type="chain" id="PRO_5034238744" description="WD40 repeat-like protein" evidence="4">
    <location>
        <begin position="18"/>
        <end position="467"/>
    </location>
</feature>
<dbReference type="SMART" id="SM00320">
    <property type="entry name" value="WD40"/>
    <property type="match status" value="4"/>
</dbReference>
<evidence type="ECO:0008006" key="7">
    <source>
        <dbReference type="Google" id="ProtNLM"/>
    </source>
</evidence>
<dbReference type="GO" id="GO:0080008">
    <property type="term" value="C:Cul4-RING E3 ubiquitin ligase complex"/>
    <property type="evidence" value="ECO:0007669"/>
    <property type="project" value="TreeGrafter"/>
</dbReference>
<sequence>MMLILTVIIVDLKIFLWDFYQEDVREPIGSFVGPRSNILNLTFSASNRYLFSGGIDDTIFQYDVSYLGSSRAQISARSPDDTCSLHTDTVRAISCHPSQDEVFLSGSEDGSIIRHDQRENHPSRAQNTLRLKSEITGVQYHPNMEYIFLTSEQSGAVCLRDERMAFGPLSRRSREGIVQVYNTKLTRRGISSLSNPEASSAAFDHDGSRFAVTMLNWYPAIYRISDPHPIAVCTGENKPDGTPVPAEERSYSNSCTMKHGSFGGPGLESDEFYAAGSDDFRGYVWRLPSTAELVNQRQEVSSNDWENQGSAGAETAGKEKKYIPTSISTPLCRLTGHNSIVNTAVFHPHFLHIVTSGVERRIVLHSPTPSSPCTQNLPASPAEVRQLDADGTLDRLTFNQALIGAFTTVGEPGLAEDSSERRTIRMFDHILREEGDLDVFKARRWVESDESSSDVAVDSDSEDDIEF</sequence>
<evidence type="ECO:0000256" key="4">
    <source>
        <dbReference type="SAM" id="SignalP"/>
    </source>
</evidence>
<gene>
    <name evidence="5" type="ORF">D9756_005005</name>
</gene>
<dbReference type="Proteomes" id="UP000559027">
    <property type="component" value="Unassembled WGS sequence"/>
</dbReference>
<feature type="region of interest" description="Disordered" evidence="3">
    <location>
        <begin position="297"/>
        <end position="318"/>
    </location>
</feature>
<evidence type="ECO:0000313" key="5">
    <source>
        <dbReference type="EMBL" id="KAF5361053.1"/>
    </source>
</evidence>
<comment type="caution">
    <text evidence="5">The sequence shown here is derived from an EMBL/GenBank/DDBJ whole genome shotgun (WGS) entry which is preliminary data.</text>
</comment>
<name>A0A8H5G9W1_9AGAR</name>
<feature type="signal peptide" evidence="4">
    <location>
        <begin position="1"/>
        <end position="17"/>
    </location>
</feature>
<keyword evidence="6" id="KW-1185">Reference proteome</keyword>
<dbReference type="PANTHER" id="PTHR15574">
    <property type="entry name" value="WD REPEAT DOMAIN-CONTAINING FAMILY"/>
    <property type="match status" value="1"/>
</dbReference>
<proteinExistence type="predicted"/>
<dbReference type="Pfam" id="PF00400">
    <property type="entry name" value="WD40"/>
    <property type="match status" value="3"/>
</dbReference>
<evidence type="ECO:0000256" key="2">
    <source>
        <dbReference type="ARBA" id="ARBA00022737"/>
    </source>
</evidence>
<keyword evidence="2" id="KW-0677">Repeat</keyword>
<accession>A0A8H5G9W1</accession>
<feature type="compositionally biased region" description="Polar residues" evidence="3">
    <location>
        <begin position="297"/>
        <end position="310"/>
    </location>
</feature>